<dbReference type="InterPro" id="IPR033248">
    <property type="entry name" value="Transketolase_C"/>
</dbReference>
<keyword evidence="9 10" id="KW-0414">Isoprene biosynthesis</keyword>
<dbReference type="Pfam" id="PF13292">
    <property type="entry name" value="DXP_synthase_N"/>
    <property type="match status" value="1"/>
</dbReference>
<dbReference type="CDD" id="cd07033">
    <property type="entry name" value="TPP_PYR_DXS_TK_like"/>
    <property type="match status" value="1"/>
</dbReference>
<evidence type="ECO:0000256" key="6">
    <source>
        <dbReference type="ARBA" id="ARBA00022842"/>
    </source>
</evidence>
<evidence type="ECO:0000313" key="12">
    <source>
        <dbReference type="EMBL" id="MPV86445.1"/>
    </source>
</evidence>
<comment type="caution">
    <text evidence="12">The sequence shown here is derived from an EMBL/GenBank/DDBJ whole genome shotgun (WGS) entry which is preliminary data.</text>
</comment>
<dbReference type="GO" id="GO:0030976">
    <property type="term" value="F:thiamine pyrophosphate binding"/>
    <property type="evidence" value="ECO:0007669"/>
    <property type="project" value="UniProtKB-UniRule"/>
</dbReference>
<name>A0A6N7EXY2_9GAMM</name>
<accession>A0A6N7EXY2</accession>
<comment type="function">
    <text evidence="10">Catalyzes the acyloin condensation reaction between C atoms 2 and 3 of pyruvate and glyceraldehyde 3-phosphate to yield 1-deoxy-D-xylulose-5-phosphate (DXP).</text>
</comment>
<dbReference type="GO" id="GO:0016114">
    <property type="term" value="P:terpenoid biosynthetic process"/>
    <property type="evidence" value="ECO:0007669"/>
    <property type="project" value="UniProtKB-UniRule"/>
</dbReference>
<organism evidence="12 13">
    <name type="scientific">Ostreibacterium oceani</name>
    <dbReference type="NCBI Taxonomy" id="2654998"/>
    <lineage>
        <taxon>Bacteria</taxon>
        <taxon>Pseudomonadati</taxon>
        <taxon>Pseudomonadota</taxon>
        <taxon>Gammaproteobacteria</taxon>
        <taxon>Cardiobacteriales</taxon>
        <taxon>Ostreibacteriaceae</taxon>
        <taxon>Ostreibacterium</taxon>
    </lineage>
</organism>
<sequence length="627" mass="67805">MTDTPLLDTVNTPDELRHLALGQLPQLCRELRACLLQTVSQTGGHLASGLGVVELTVAIHYVFDTPHDSLVWDVGHQAYPHKILTGRRAQMPTLKRQHGLSGFPKRDESRYDDFGVGHSSTSISAALGMAIADQLNGKRHSHIAVIGDGAMTAGMAFEALHHAASLSADLLVILNDNDMSISPNVGAMSSYLSEVLGSELYQDVRQKGKAVLKHIPPLDGLAKFVEERAKDIASANNLFEDLGFDYTGPQDGHDVLALVATLKRLKTQSGPKLLHVKTVKGKGYCRAEAAPIDYHGVSGFDVNKGLVPSQPSNAPTFTQVFSAWINHQAQQDSRLVAITPAMREGSGLVEFSQQFPNRYYDVAIAEQHAVTLAAGMACKGLKPVVAIYSTFLQRAYDQLIHDVALQNLDVLFALDRAGVVGEDGATHAGVFDIAYSCLIPNLIVMTPSDELEMLALLQTGYAYNGPALVRYPKGKGDLQQLPQTPQAEIAVGQSKLVRQSSLAPSQVNKLAILVFGTLLARCHTIAATLDATLIDMRFAKPFDQARIEQLIATLGHTHVVILEEGSLIGGVGAEVADFVHQCNAATRVKRLGITDEFVPHGKRDEVLAGFGLDETHIAQQIQDFFFN</sequence>
<feature type="binding site" evidence="10">
    <location>
        <position position="76"/>
    </location>
    <ligand>
        <name>thiamine diphosphate</name>
        <dbReference type="ChEBI" id="CHEBI:58937"/>
    </ligand>
</feature>
<dbReference type="EC" id="2.2.1.7" evidence="10"/>
<comment type="cofactor">
    <cofactor evidence="10">
        <name>Mg(2+)</name>
        <dbReference type="ChEBI" id="CHEBI:18420"/>
    </cofactor>
    <text evidence="10">Binds 1 Mg(2+) ion per subunit.</text>
</comment>
<proteinExistence type="inferred from homology"/>
<protein>
    <recommendedName>
        <fullName evidence="10">1-deoxy-D-xylulose-5-phosphate synthase</fullName>
        <ecNumber evidence="10">2.2.1.7</ecNumber>
    </recommendedName>
    <alternativeName>
        <fullName evidence="10">1-deoxyxylulose-5-phosphate synthase</fullName>
        <shortName evidence="10">DXP synthase</shortName>
        <shortName evidence="10">DXPS</shortName>
    </alternativeName>
</protein>
<dbReference type="Gene3D" id="3.40.50.970">
    <property type="match status" value="2"/>
</dbReference>
<dbReference type="GO" id="GO:0000287">
    <property type="term" value="F:magnesium ion binding"/>
    <property type="evidence" value="ECO:0007669"/>
    <property type="project" value="UniProtKB-UniRule"/>
</dbReference>
<dbReference type="NCBIfam" id="TIGR00204">
    <property type="entry name" value="dxs"/>
    <property type="match status" value="1"/>
</dbReference>
<evidence type="ECO:0000256" key="10">
    <source>
        <dbReference type="HAMAP-Rule" id="MF_00315"/>
    </source>
</evidence>
<feature type="domain" description="Transketolase-like pyrimidine-binding" evidence="11">
    <location>
        <begin position="315"/>
        <end position="479"/>
    </location>
</feature>
<keyword evidence="5 10" id="KW-0479">Metal-binding</keyword>
<dbReference type="InterPro" id="IPR009014">
    <property type="entry name" value="Transketo_C/PFOR_II"/>
</dbReference>
<keyword evidence="8 10" id="KW-0786">Thiamine pyrophosphate</keyword>
<dbReference type="SMART" id="SM00861">
    <property type="entry name" value="Transket_pyr"/>
    <property type="match status" value="1"/>
</dbReference>
<dbReference type="SUPFAM" id="SSF52518">
    <property type="entry name" value="Thiamin diphosphate-binding fold (THDP-binding)"/>
    <property type="match status" value="2"/>
</dbReference>
<feature type="binding site" evidence="10">
    <location>
        <position position="177"/>
    </location>
    <ligand>
        <name>thiamine diphosphate</name>
        <dbReference type="ChEBI" id="CHEBI:58937"/>
    </ligand>
</feature>
<dbReference type="InParanoid" id="A0A6N7EXY2"/>
<dbReference type="FunCoup" id="A0A6N7EXY2">
    <property type="interactions" value="469"/>
</dbReference>
<feature type="binding site" evidence="10">
    <location>
        <position position="366"/>
    </location>
    <ligand>
        <name>thiamine diphosphate</name>
        <dbReference type="ChEBI" id="CHEBI:58937"/>
    </ligand>
</feature>
<comment type="pathway">
    <text evidence="1 10">Metabolic intermediate biosynthesis; 1-deoxy-D-xylulose 5-phosphate biosynthesis; 1-deoxy-D-xylulose 5-phosphate from D-glyceraldehyde 3-phosphate and pyruvate: step 1/1.</text>
</comment>
<comment type="catalytic activity">
    <reaction evidence="10">
        <text>D-glyceraldehyde 3-phosphate + pyruvate + H(+) = 1-deoxy-D-xylulose 5-phosphate + CO2</text>
        <dbReference type="Rhea" id="RHEA:12605"/>
        <dbReference type="ChEBI" id="CHEBI:15361"/>
        <dbReference type="ChEBI" id="CHEBI:15378"/>
        <dbReference type="ChEBI" id="CHEBI:16526"/>
        <dbReference type="ChEBI" id="CHEBI:57792"/>
        <dbReference type="ChEBI" id="CHEBI:59776"/>
        <dbReference type="EC" id="2.2.1.7"/>
    </reaction>
</comment>
<evidence type="ECO:0000256" key="2">
    <source>
        <dbReference type="ARBA" id="ARBA00011081"/>
    </source>
</evidence>
<evidence type="ECO:0000256" key="3">
    <source>
        <dbReference type="ARBA" id="ARBA00011738"/>
    </source>
</evidence>
<evidence type="ECO:0000256" key="9">
    <source>
        <dbReference type="ARBA" id="ARBA00023229"/>
    </source>
</evidence>
<dbReference type="PANTHER" id="PTHR43322:SF5">
    <property type="entry name" value="1-DEOXY-D-XYLULOSE-5-PHOSPHATE SYNTHASE, CHLOROPLASTIC"/>
    <property type="match status" value="1"/>
</dbReference>
<evidence type="ECO:0000256" key="1">
    <source>
        <dbReference type="ARBA" id="ARBA00004980"/>
    </source>
</evidence>
<evidence type="ECO:0000313" key="13">
    <source>
        <dbReference type="Proteomes" id="UP000471298"/>
    </source>
</evidence>
<dbReference type="Proteomes" id="UP000471298">
    <property type="component" value="Unassembled WGS sequence"/>
</dbReference>
<dbReference type="EMBL" id="WHNW01000007">
    <property type="protein sequence ID" value="MPV86445.1"/>
    <property type="molecule type" value="Genomic_DNA"/>
</dbReference>
<dbReference type="Pfam" id="PF02780">
    <property type="entry name" value="Transketolase_C"/>
    <property type="match status" value="1"/>
</dbReference>
<dbReference type="PANTHER" id="PTHR43322">
    <property type="entry name" value="1-D-DEOXYXYLULOSE 5-PHOSPHATE SYNTHASE-RELATED"/>
    <property type="match status" value="1"/>
</dbReference>
<evidence type="ECO:0000256" key="5">
    <source>
        <dbReference type="ARBA" id="ARBA00022723"/>
    </source>
</evidence>
<gene>
    <name evidence="10" type="primary">dxs</name>
    <name evidence="12" type="ORF">GCU85_06840</name>
</gene>
<dbReference type="GO" id="GO:0009228">
    <property type="term" value="P:thiamine biosynthetic process"/>
    <property type="evidence" value="ECO:0007669"/>
    <property type="project" value="UniProtKB-UniRule"/>
</dbReference>
<dbReference type="InterPro" id="IPR005475">
    <property type="entry name" value="Transketolase-like_Pyr-bd"/>
</dbReference>
<dbReference type="GO" id="GO:0008661">
    <property type="term" value="F:1-deoxy-D-xylulose-5-phosphate synthase activity"/>
    <property type="evidence" value="ECO:0007669"/>
    <property type="project" value="UniProtKB-UniRule"/>
</dbReference>
<dbReference type="CDD" id="cd02007">
    <property type="entry name" value="TPP_DXS"/>
    <property type="match status" value="1"/>
</dbReference>
<dbReference type="RefSeq" id="WP_152810439.1">
    <property type="nucleotide sequence ID" value="NZ_WHNW01000007.1"/>
</dbReference>
<feature type="binding site" evidence="10">
    <location>
        <begin position="117"/>
        <end position="119"/>
    </location>
    <ligand>
        <name>thiamine diphosphate</name>
        <dbReference type="ChEBI" id="CHEBI:58937"/>
    </ligand>
</feature>
<dbReference type="Gene3D" id="3.40.50.920">
    <property type="match status" value="1"/>
</dbReference>
<evidence type="ECO:0000256" key="8">
    <source>
        <dbReference type="ARBA" id="ARBA00023052"/>
    </source>
</evidence>
<feature type="binding site" evidence="10">
    <location>
        <position position="284"/>
    </location>
    <ligand>
        <name>thiamine diphosphate</name>
        <dbReference type="ChEBI" id="CHEBI:58937"/>
    </ligand>
</feature>
<evidence type="ECO:0000259" key="11">
    <source>
        <dbReference type="SMART" id="SM00861"/>
    </source>
</evidence>
<dbReference type="InterPro" id="IPR049557">
    <property type="entry name" value="Transketolase_CS"/>
</dbReference>
<evidence type="ECO:0000256" key="7">
    <source>
        <dbReference type="ARBA" id="ARBA00022977"/>
    </source>
</evidence>
<evidence type="ECO:0000256" key="4">
    <source>
        <dbReference type="ARBA" id="ARBA00022679"/>
    </source>
</evidence>
<dbReference type="Pfam" id="PF02779">
    <property type="entry name" value="Transket_pyr"/>
    <property type="match status" value="1"/>
</dbReference>
<dbReference type="AlphaFoldDB" id="A0A6N7EXY2"/>
<keyword evidence="6 10" id="KW-0460">Magnesium</keyword>
<dbReference type="HAMAP" id="MF_00315">
    <property type="entry name" value="DXP_synth"/>
    <property type="match status" value="1"/>
</dbReference>
<reference evidence="12 13" key="1">
    <citation type="submission" date="2019-10" db="EMBL/GenBank/DDBJ databases">
        <title>Cardiobacteriales fam. a chemoheterotrophic member of the order Cardiobacteriales, and proposal of Cardiobacteriales fam. nov.</title>
        <authorList>
            <person name="Wang C."/>
        </authorList>
    </citation>
    <scope>NUCLEOTIDE SEQUENCE [LARGE SCALE GENOMIC DNA]</scope>
    <source>
        <strain evidence="12 13">ML27</strain>
    </source>
</reference>
<feature type="binding site" evidence="10">
    <location>
        <begin position="149"/>
        <end position="150"/>
    </location>
    <ligand>
        <name>thiamine diphosphate</name>
        <dbReference type="ChEBI" id="CHEBI:58937"/>
    </ligand>
</feature>
<feature type="binding site" evidence="10">
    <location>
        <position position="177"/>
    </location>
    <ligand>
        <name>Mg(2+)</name>
        <dbReference type="ChEBI" id="CHEBI:18420"/>
    </ligand>
</feature>
<keyword evidence="7 10" id="KW-0784">Thiamine biosynthesis</keyword>
<comment type="subunit">
    <text evidence="3 10">Homodimer.</text>
</comment>
<dbReference type="NCBIfam" id="NF003933">
    <property type="entry name" value="PRK05444.2-2"/>
    <property type="match status" value="1"/>
</dbReference>
<dbReference type="InterPro" id="IPR029061">
    <property type="entry name" value="THDP-binding"/>
</dbReference>
<dbReference type="FunFam" id="3.40.50.970:FF:000005">
    <property type="entry name" value="1-deoxy-D-xylulose-5-phosphate synthase"/>
    <property type="match status" value="1"/>
</dbReference>
<feature type="binding site" evidence="10">
    <location>
        <position position="148"/>
    </location>
    <ligand>
        <name>Mg(2+)</name>
        <dbReference type="ChEBI" id="CHEBI:18420"/>
    </ligand>
</feature>
<dbReference type="UniPathway" id="UPA00064">
    <property type="reaction ID" value="UER00091"/>
</dbReference>
<dbReference type="GO" id="GO:0019288">
    <property type="term" value="P:isopentenyl diphosphate biosynthetic process, methylerythritol 4-phosphate pathway"/>
    <property type="evidence" value="ECO:0007669"/>
    <property type="project" value="TreeGrafter"/>
</dbReference>
<keyword evidence="4 10" id="KW-0808">Transferase</keyword>
<keyword evidence="13" id="KW-1185">Reference proteome</keyword>
<comment type="cofactor">
    <cofactor evidence="10">
        <name>thiamine diphosphate</name>
        <dbReference type="ChEBI" id="CHEBI:58937"/>
    </cofactor>
    <text evidence="10">Binds 1 thiamine pyrophosphate per subunit.</text>
</comment>
<dbReference type="GO" id="GO:0005829">
    <property type="term" value="C:cytosol"/>
    <property type="evidence" value="ECO:0007669"/>
    <property type="project" value="TreeGrafter"/>
</dbReference>
<dbReference type="SUPFAM" id="SSF52922">
    <property type="entry name" value="TK C-terminal domain-like"/>
    <property type="match status" value="1"/>
</dbReference>
<dbReference type="InterPro" id="IPR005477">
    <property type="entry name" value="Dxylulose-5-P_synthase"/>
</dbReference>
<comment type="similarity">
    <text evidence="2 10">Belongs to the transketolase family. DXPS subfamily.</text>
</comment>
<dbReference type="PROSITE" id="PS00801">
    <property type="entry name" value="TRANSKETOLASE_1"/>
    <property type="match status" value="1"/>
</dbReference>